<reference evidence="2 3" key="2">
    <citation type="submission" date="2017-10" db="EMBL/GenBank/DDBJ databases">
        <title>mcr-1 positive E.coli isolates in China.</title>
        <authorList>
            <person name="Li B."/>
            <person name="Wang X."/>
        </authorList>
    </citation>
    <scope>NUCLEOTIDE SEQUENCE [LARGE SCALE GENOMIC DNA]</scope>
    <source>
        <strain evidence="2 3">14EC029</strain>
        <plasmid evidence="2">p14EC029b</plasmid>
        <plasmid evidence="3">p14ec029b</plasmid>
    </source>
</reference>
<proteinExistence type="predicted"/>
<evidence type="ECO:0000313" key="1">
    <source>
        <dbReference type="EMBL" id="AIT41490.1"/>
    </source>
</evidence>
<accession>A0A097H002</accession>
<gene>
    <name evidence="2" type="ORF">CR538_26735</name>
    <name evidence="1" type="ORF">pHNFP460_044</name>
</gene>
<dbReference type="AlphaFoldDB" id="A0A097H002"/>
<dbReference type="GeneID" id="39677769"/>
<evidence type="ECO:0000313" key="3">
    <source>
        <dbReference type="Proteomes" id="UP000234238"/>
    </source>
</evidence>
<geneLocation type="plasmid" evidence="2">
    <name>p14EC029b</name>
</geneLocation>
<accession>A0A238BF62</accession>
<name>A0A097H002_ECOLX</name>
<evidence type="ECO:0008006" key="4">
    <source>
        <dbReference type="Google" id="ProtNLM"/>
    </source>
</evidence>
<dbReference type="Proteomes" id="UP000234238">
    <property type="component" value="Plasmid p14EC029b"/>
</dbReference>
<dbReference type="EMBL" id="KJ020575">
    <property type="protein sequence ID" value="AIT41490.1"/>
    <property type="molecule type" value="Genomic_DNA"/>
</dbReference>
<sequence>MGSCAAPSAKGDDKFITTDYLQQCLKIDHTERETTGVVGKAERLTWHKAWTMVSTGFSISYT</sequence>
<keyword evidence="1" id="KW-0614">Plasmid</keyword>
<protein>
    <recommendedName>
        <fullName evidence="4">Mobile element protein</fullName>
    </recommendedName>
</protein>
<dbReference type="RefSeq" id="WP_071525219.1">
    <property type="nucleotide sequence ID" value="NZ_JALJTO010000080.1"/>
</dbReference>
<geneLocation type="plasmid" evidence="1">
    <name>pHNFP460-1</name>
</geneLocation>
<evidence type="ECO:0000313" key="2">
    <source>
        <dbReference type="EMBL" id="AUK03901.1"/>
    </source>
</evidence>
<organism evidence="1">
    <name type="scientific">Escherichia coli</name>
    <dbReference type="NCBI Taxonomy" id="562"/>
    <lineage>
        <taxon>Bacteria</taxon>
        <taxon>Pseudomonadati</taxon>
        <taxon>Pseudomonadota</taxon>
        <taxon>Gammaproteobacteria</taxon>
        <taxon>Enterobacterales</taxon>
        <taxon>Enterobacteriaceae</taxon>
        <taxon>Escherichia</taxon>
    </lineage>
</organism>
<geneLocation type="plasmid" evidence="3">
    <name>p14ec029b</name>
</geneLocation>
<dbReference type="EMBL" id="CP024143">
    <property type="protein sequence ID" value="AUK03901.1"/>
    <property type="molecule type" value="Genomic_DNA"/>
</dbReference>
<reference evidence="1" key="1">
    <citation type="submission" date="2013-12" db="EMBL/GenBank/DDBJ databases">
        <title>complete sequence of plasmid pHNFP460-1.</title>
        <authorList>
            <person name="Liu J."/>
            <person name="He D."/>
            <person name="Lv L."/>
            <person name="Yang X."/>
        </authorList>
    </citation>
    <scope>NUCLEOTIDE SEQUENCE</scope>
    <source>
        <strain evidence="1">FP460</strain>
        <plasmid evidence="1">pHNFP460-1</plasmid>
    </source>
</reference>